<evidence type="ECO:0000259" key="5">
    <source>
        <dbReference type="PROSITE" id="PS51635"/>
    </source>
</evidence>
<dbReference type="InterPro" id="IPR016035">
    <property type="entry name" value="Acyl_Trfase/lysoPLipase"/>
</dbReference>
<dbReference type="EMBL" id="BMNI01000009">
    <property type="protein sequence ID" value="GGO92853.1"/>
    <property type="molecule type" value="Genomic_DNA"/>
</dbReference>
<dbReference type="Gene3D" id="3.40.1090.10">
    <property type="entry name" value="Cytosolic phospholipase A2 catalytic domain"/>
    <property type="match status" value="2"/>
</dbReference>
<evidence type="ECO:0000256" key="4">
    <source>
        <dbReference type="PROSITE-ProRule" id="PRU01161"/>
    </source>
</evidence>
<evidence type="ECO:0000256" key="2">
    <source>
        <dbReference type="ARBA" id="ARBA00022963"/>
    </source>
</evidence>
<dbReference type="SUPFAM" id="SSF52151">
    <property type="entry name" value="FabD/lysophospholipase-like"/>
    <property type="match status" value="1"/>
</dbReference>
<keyword evidence="7" id="KW-1185">Reference proteome</keyword>
<feature type="active site" description="Proton acceptor" evidence="4">
    <location>
        <position position="188"/>
    </location>
</feature>
<gene>
    <name evidence="6" type="ORF">GCM10011584_30220</name>
</gene>
<sequence>MSDLVDILRARRSGPGGPGARPDGHRVALAIEGGGNRAAYSAGMALALDELGLTGCFDAVYGTSGGALNAAWLLTGEAQKWLPSWGAPEVASAGVTNPRRLLRGGPLVDLSVLIEHVYEQITPMDFEAILANPVSFHPMATDAATGEAVDIHPCIVDRATLQTALKASSCLPMIAGRPVRLGGRAFVDGGLSEAIPYLTALRQGATHVLVLRTRREDQTVTTSRAERVLLAPYFAAFARGAGRSHGRRHLTYAAADAAQVGGEVLQVRPPLGSADVARLGGSLDLVTEAIEVGRRAVHALFG</sequence>
<evidence type="ECO:0000313" key="7">
    <source>
        <dbReference type="Proteomes" id="UP000655410"/>
    </source>
</evidence>
<evidence type="ECO:0000256" key="1">
    <source>
        <dbReference type="ARBA" id="ARBA00022801"/>
    </source>
</evidence>
<feature type="active site" description="Nucleophile" evidence="4">
    <location>
        <position position="64"/>
    </location>
</feature>
<comment type="caution">
    <text evidence="6">The sequence shown here is derived from an EMBL/GenBank/DDBJ whole genome shotgun (WGS) entry which is preliminary data.</text>
</comment>
<dbReference type="PANTHER" id="PTHR14226:SF64">
    <property type="entry name" value="PNPLA DOMAIN-CONTAINING PROTEIN"/>
    <property type="match status" value="1"/>
</dbReference>
<feature type="short sequence motif" description="DGA/G" evidence="4">
    <location>
        <begin position="188"/>
        <end position="190"/>
    </location>
</feature>
<name>A0ABQ2NE47_9ACTN</name>
<evidence type="ECO:0000313" key="6">
    <source>
        <dbReference type="EMBL" id="GGO92853.1"/>
    </source>
</evidence>
<organism evidence="6 7">
    <name type="scientific">Nocardioides phosphati</name>
    <dbReference type="NCBI Taxonomy" id="1867775"/>
    <lineage>
        <taxon>Bacteria</taxon>
        <taxon>Bacillati</taxon>
        <taxon>Actinomycetota</taxon>
        <taxon>Actinomycetes</taxon>
        <taxon>Propionibacteriales</taxon>
        <taxon>Nocardioidaceae</taxon>
        <taxon>Nocardioides</taxon>
    </lineage>
</organism>
<dbReference type="Pfam" id="PF01734">
    <property type="entry name" value="Patatin"/>
    <property type="match status" value="1"/>
</dbReference>
<dbReference type="InterPro" id="IPR002641">
    <property type="entry name" value="PNPLA_dom"/>
</dbReference>
<keyword evidence="2 4" id="KW-0442">Lipid degradation</keyword>
<keyword evidence="1 4" id="KW-0378">Hydrolase</keyword>
<protein>
    <submittedName>
        <fullName evidence="6">Patatin family protein</fullName>
    </submittedName>
</protein>
<feature type="short sequence motif" description="GXSXG" evidence="4">
    <location>
        <begin position="62"/>
        <end position="66"/>
    </location>
</feature>
<dbReference type="RefSeq" id="WP_188784861.1">
    <property type="nucleotide sequence ID" value="NZ_BMNI01000009.1"/>
</dbReference>
<dbReference type="PROSITE" id="PS51635">
    <property type="entry name" value="PNPLA"/>
    <property type="match status" value="1"/>
</dbReference>
<accession>A0ABQ2NE47</accession>
<evidence type="ECO:0000256" key="3">
    <source>
        <dbReference type="ARBA" id="ARBA00023098"/>
    </source>
</evidence>
<keyword evidence="3 4" id="KW-0443">Lipid metabolism</keyword>
<proteinExistence type="predicted"/>
<comment type="caution">
    <text evidence="4">Lacks conserved residue(s) required for the propagation of feature annotation.</text>
</comment>
<dbReference type="Proteomes" id="UP000655410">
    <property type="component" value="Unassembled WGS sequence"/>
</dbReference>
<reference evidence="7" key="1">
    <citation type="journal article" date="2019" name="Int. J. Syst. Evol. Microbiol.">
        <title>The Global Catalogue of Microorganisms (GCM) 10K type strain sequencing project: providing services to taxonomists for standard genome sequencing and annotation.</title>
        <authorList>
            <consortium name="The Broad Institute Genomics Platform"/>
            <consortium name="The Broad Institute Genome Sequencing Center for Infectious Disease"/>
            <person name="Wu L."/>
            <person name="Ma J."/>
        </authorList>
    </citation>
    <scope>NUCLEOTIDE SEQUENCE [LARGE SCALE GENOMIC DNA]</scope>
    <source>
        <strain evidence="7">CGMCC 4.7371</strain>
    </source>
</reference>
<dbReference type="InterPro" id="IPR050301">
    <property type="entry name" value="NTE"/>
</dbReference>
<feature type="domain" description="PNPLA" evidence="5">
    <location>
        <begin position="29"/>
        <end position="201"/>
    </location>
</feature>
<dbReference type="PANTHER" id="PTHR14226">
    <property type="entry name" value="NEUROPATHY TARGET ESTERASE/SWISS CHEESE D.MELANOGASTER"/>
    <property type="match status" value="1"/>
</dbReference>